<dbReference type="GO" id="GO:0016020">
    <property type="term" value="C:membrane"/>
    <property type="evidence" value="ECO:0007669"/>
    <property type="project" value="UniProtKB-SubCell"/>
</dbReference>
<evidence type="ECO:0000256" key="6">
    <source>
        <dbReference type="ARBA" id="ARBA00022692"/>
    </source>
</evidence>
<dbReference type="EMBL" id="JARBHA010000008">
    <property type="protein sequence ID" value="KAJ9695278.1"/>
    <property type="molecule type" value="Genomic_DNA"/>
</dbReference>
<dbReference type="CDD" id="cd16461">
    <property type="entry name" value="RING-H2_EL5-like"/>
    <property type="match status" value="1"/>
</dbReference>
<keyword evidence="9" id="KW-0833">Ubl conjugation pathway</keyword>
<keyword evidence="7" id="KW-0479">Metal-binding</keyword>
<dbReference type="FunFam" id="3.30.40.10:FF:000187">
    <property type="entry name" value="E3 ubiquitin-protein ligase ATL6"/>
    <property type="match status" value="1"/>
</dbReference>
<dbReference type="PROSITE" id="PS50089">
    <property type="entry name" value="ZF_RING_2"/>
    <property type="match status" value="1"/>
</dbReference>
<feature type="domain" description="RING-type" evidence="17">
    <location>
        <begin position="93"/>
        <end position="135"/>
    </location>
</feature>
<evidence type="ECO:0000256" key="16">
    <source>
        <dbReference type="SAM" id="Phobius"/>
    </source>
</evidence>
<evidence type="ECO:0000256" key="15">
    <source>
        <dbReference type="SAM" id="MobiDB-lite"/>
    </source>
</evidence>
<dbReference type="GO" id="GO:0008270">
    <property type="term" value="F:zinc ion binding"/>
    <property type="evidence" value="ECO:0007669"/>
    <property type="project" value="UniProtKB-KW"/>
</dbReference>
<evidence type="ECO:0000259" key="17">
    <source>
        <dbReference type="PROSITE" id="PS50089"/>
    </source>
</evidence>
<evidence type="ECO:0000256" key="7">
    <source>
        <dbReference type="ARBA" id="ARBA00022723"/>
    </source>
</evidence>
<keyword evidence="6 16" id="KW-0812">Transmembrane</keyword>
<keyword evidence="12 16" id="KW-0472">Membrane</keyword>
<dbReference type="PANTHER" id="PTHR46913:SF1">
    <property type="entry name" value="RING-H2 FINGER PROTEIN ATL16"/>
    <property type="match status" value="1"/>
</dbReference>
<reference evidence="18 19" key="1">
    <citation type="journal article" date="2023" name="BMC Biotechnol.">
        <title>Vitis rotundifolia cv Carlos genome sequencing.</title>
        <authorList>
            <person name="Huff M."/>
            <person name="Hulse-Kemp A."/>
            <person name="Scheffler B."/>
            <person name="Youngblood R."/>
            <person name="Simpson S."/>
            <person name="Babiker E."/>
            <person name="Staton M."/>
        </authorList>
    </citation>
    <scope>NUCLEOTIDE SEQUENCE [LARGE SCALE GENOMIC DNA]</scope>
    <source>
        <tissue evidence="18">Leaf</tissue>
    </source>
</reference>
<protein>
    <recommendedName>
        <fullName evidence="4">RING-type E3 ubiquitin transferase</fullName>
        <ecNumber evidence="4">2.3.2.27</ecNumber>
    </recommendedName>
</protein>
<dbReference type="GO" id="GO:0016567">
    <property type="term" value="P:protein ubiquitination"/>
    <property type="evidence" value="ECO:0007669"/>
    <property type="project" value="InterPro"/>
</dbReference>
<dbReference type="SMART" id="SM01197">
    <property type="entry name" value="FANCL_C"/>
    <property type="match status" value="1"/>
</dbReference>
<evidence type="ECO:0000256" key="9">
    <source>
        <dbReference type="ARBA" id="ARBA00022786"/>
    </source>
</evidence>
<evidence type="ECO:0000256" key="8">
    <source>
        <dbReference type="ARBA" id="ARBA00022771"/>
    </source>
</evidence>
<comment type="similarity">
    <text evidence="13">Belongs to the RING-type zinc finger family. ATL subfamily.</text>
</comment>
<evidence type="ECO:0000256" key="11">
    <source>
        <dbReference type="ARBA" id="ARBA00022989"/>
    </source>
</evidence>
<comment type="pathway">
    <text evidence="3">Protein modification; protein ubiquitination.</text>
</comment>
<evidence type="ECO:0000256" key="14">
    <source>
        <dbReference type="PROSITE-ProRule" id="PRU00175"/>
    </source>
</evidence>
<evidence type="ECO:0000256" key="10">
    <source>
        <dbReference type="ARBA" id="ARBA00022833"/>
    </source>
</evidence>
<evidence type="ECO:0000256" key="1">
    <source>
        <dbReference type="ARBA" id="ARBA00000900"/>
    </source>
</evidence>
<feature type="region of interest" description="Disordered" evidence="15">
    <location>
        <begin position="204"/>
        <end position="232"/>
    </location>
</feature>
<comment type="subcellular location">
    <subcellularLocation>
        <location evidence="2">Membrane</location>
        <topology evidence="2">Single-pass membrane protein</topology>
    </subcellularLocation>
</comment>
<dbReference type="InterPro" id="IPR013083">
    <property type="entry name" value="Znf_RING/FYVE/PHD"/>
</dbReference>
<keyword evidence="10" id="KW-0862">Zinc</keyword>
<evidence type="ECO:0000256" key="12">
    <source>
        <dbReference type="ARBA" id="ARBA00023136"/>
    </source>
</evidence>
<evidence type="ECO:0000256" key="5">
    <source>
        <dbReference type="ARBA" id="ARBA00022679"/>
    </source>
</evidence>
<keyword evidence="5" id="KW-0808">Transferase</keyword>
<dbReference type="Pfam" id="PF13639">
    <property type="entry name" value="zf-RING_2"/>
    <property type="match status" value="1"/>
</dbReference>
<gene>
    <name evidence="18" type="ORF">PVL29_010655</name>
</gene>
<keyword evidence="8 14" id="KW-0863">Zinc-finger</keyword>
<organism evidence="18 19">
    <name type="scientific">Vitis rotundifolia</name>
    <name type="common">Muscadine grape</name>
    <dbReference type="NCBI Taxonomy" id="103349"/>
    <lineage>
        <taxon>Eukaryota</taxon>
        <taxon>Viridiplantae</taxon>
        <taxon>Streptophyta</taxon>
        <taxon>Embryophyta</taxon>
        <taxon>Tracheophyta</taxon>
        <taxon>Spermatophyta</taxon>
        <taxon>Magnoliopsida</taxon>
        <taxon>eudicotyledons</taxon>
        <taxon>Gunneridae</taxon>
        <taxon>Pentapetalae</taxon>
        <taxon>rosids</taxon>
        <taxon>Vitales</taxon>
        <taxon>Vitaceae</taxon>
        <taxon>Viteae</taxon>
        <taxon>Vitis</taxon>
    </lineage>
</organism>
<dbReference type="Gene3D" id="3.30.40.10">
    <property type="entry name" value="Zinc/RING finger domain, C3HC4 (zinc finger)"/>
    <property type="match status" value="1"/>
</dbReference>
<evidence type="ECO:0000256" key="4">
    <source>
        <dbReference type="ARBA" id="ARBA00012483"/>
    </source>
</evidence>
<evidence type="ECO:0000256" key="3">
    <source>
        <dbReference type="ARBA" id="ARBA00004906"/>
    </source>
</evidence>
<evidence type="ECO:0000256" key="13">
    <source>
        <dbReference type="ARBA" id="ARBA00024209"/>
    </source>
</evidence>
<dbReference type="EC" id="2.3.2.27" evidence="4"/>
<feature type="compositionally biased region" description="Low complexity" evidence="15">
    <location>
        <begin position="209"/>
        <end position="222"/>
    </location>
</feature>
<dbReference type="AlphaFoldDB" id="A0AA38ZVU1"/>
<dbReference type="Proteomes" id="UP001168098">
    <property type="component" value="Unassembled WGS sequence"/>
</dbReference>
<evidence type="ECO:0000256" key="2">
    <source>
        <dbReference type="ARBA" id="ARBA00004167"/>
    </source>
</evidence>
<dbReference type="SMART" id="SM00184">
    <property type="entry name" value="RING"/>
    <property type="match status" value="1"/>
</dbReference>
<dbReference type="GO" id="GO:0061630">
    <property type="term" value="F:ubiquitin protein ligase activity"/>
    <property type="evidence" value="ECO:0007669"/>
    <property type="project" value="UniProtKB-EC"/>
</dbReference>
<evidence type="ECO:0000313" key="19">
    <source>
        <dbReference type="Proteomes" id="UP001168098"/>
    </source>
</evidence>
<comment type="caution">
    <text evidence="18">The sequence shown here is derived from an EMBL/GenBank/DDBJ whole genome shotgun (WGS) entry which is preliminary data.</text>
</comment>
<keyword evidence="19" id="KW-1185">Reference proteome</keyword>
<accession>A0AA38ZVU1</accession>
<dbReference type="InterPro" id="IPR001841">
    <property type="entry name" value="Znf_RING"/>
</dbReference>
<evidence type="ECO:0000313" key="18">
    <source>
        <dbReference type="EMBL" id="KAJ9695278.1"/>
    </source>
</evidence>
<keyword evidence="11 16" id="KW-1133">Transmembrane helix</keyword>
<feature type="transmembrane region" description="Helical" evidence="16">
    <location>
        <begin position="14"/>
        <end position="38"/>
    </location>
</feature>
<dbReference type="PANTHER" id="PTHR46913">
    <property type="entry name" value="RING-H2 FINGER PROTEIN ATL16"/>
    <property type="match status" value="1"/>
</dbReference>
<dbReference type="SUPFAM" id="SSF57850">
    <property type="entry name" value="RING/U-box"/>
    <property type="match status" value="1"/>
</dbReference>
<proteinExistence type="inferred from homology"/>
<dbReference type="InterPro" id="IPR044600">
    <property type="entry name" value="ATL1/ATL16-like"/>
</dbReference>
<name>A0AA38ZVU1_VITRO</name>
<sequence>MESIGTPPPPHGSIFTPLLISMVGILGTSLVVVVYHLVIVKYCLRRQADPRPLLPAPSVLFSTGVDAKILETIPILSYSKKKGLLFHADQSECAVCLAELEDDDIVRLLPSCHHAFHITCIDEWFVAHTNCPVCRSPVTAEGNGFNRPTAQFQHQRSNGSDLGLQLRHWESCVLPMDGKPRPVMAGLKRSLSMGQSYVIPDIQRESERASSSSSSKAILGRSRSYKARSMRQLDRASSTLRRSFSRLRMGLSGRANQILPY</sequence>
<comment type="catalytic activity">
    <reaction evidence="1">
        <text>S-ubiquitinyl-[E2 ubiquitin-conjugating enzyme]-L-cysteine + [acceptor protein]-L-lysine = [E2 ubiquitin-conjugating enzyme]-L-cysteine + N(6)-ubiquitinyl-[acceptor protein]-L-lysine.</text>
        <dbReference type="EC" id="2.3.2.27"/>
    </reaction>
</comment>